<evidence type="ECO:0000313" key="2">
    <source>
        <dbReference type="EMBL" id="WLV24475.1"/>
    </source>
</evidence>
<organism evidence="2 3">
    <name type="scientific">Aciduricibacillus chroicocephali</name>
    <dbReference type="NCBI Taxonomy" id="3054939"/>
    <lineage>
        <taxon>Bacteria</taxon>
        <taxon>Bacillati</taxon>
        <taxon>Bacillota</taxon>
        <taxon>Bacilli</taxon>
        <taxon>Bacillales</taxon>
        <taxon>Bacillaceae</taxon>
        <taxon>Aciduricibacillus</taxon>
    </lineage>
</organism>
<proteinExistence type="predicted"/>
<keyword evidence="1" id="KW-0812">Transmembrane</keyword>
<feature type="transmembrane region" description="Helical" evidence="1">
    <location>
        <begin position="64"/>
        <end position="81"/>
    </location>
</feature>
<dbReference type="Proteomes" id="UP001180087">
    <property type="component" value="Chromosome"/>
</dbReference>
<dbReference type="RefSeq" id="WP_348027534.1">
    <property type="nucleotide sequence ID" value="NZ_CP129113.1"/>
</dbReference>
<reference evidence="2" key="1">
    <citation type="submission" date="2023-06" db="EMBL/GenBank/DDBJ databases">
        <title>A Treasure from Seagulls: Isolation and Description of Aciduricobacillus qingdaonensis gen. nov., sp. nov., a Rare Obligately Uric Acid-utilizing Member in the Family Bacillaceae.</title>
        <authorList>
            <person name="Liu W."/>
            <person name="Wang B."/>
        </authorList>
    </citation>
    <scope>NUCLEOTIDE SEQUENCE</scope>
    <source>
        <strain evidence="2">44XB</strain>
    </source>
</reference>
<evidence type="ECO:0000313" key="3">
    <source>
        <dbReference type="Proteomes" id="UP001180087"/>
    </source>
</evidence>
<evidence type="ECO:0008006" key="4">
    <source>
        <dbReference type="Google" id="ProtNLM"/>
    </source>
</evidence>
<keyword evidence="1" id="KW-1133">Transmembrane helix</keyword>
<keyword evidence="3" id="KW-1185">Reference proteome</keyword>
<gene>
    <name evidence="2" type="ORF">QR721_12645</name>
</gene>
<feature type="transmembrane region" description="Helical" evidence="1">
    <location>
        <begin position="6"/>
        <end position="29"/>
    </location>
</feature>
<feature type="transmembrane region" description="Helical" evidence="1">
    <location>
        <begin position="153"/>
        <end position="173"/>
    </location>
</feature>
<protein>
    <recommendedName>
        <fullName evidence="4">2TM domain-containing protein</fullName>
    </recommendedName>
</protein>
<feature type="transmembrane region" description="Helical" evidence="1">
    <location>
        <begin position="36"/>
        <end position="58"/>
    </location>
</feature>
<dbReference type="EMBL" id="CP129113">
    <property type="protein sequence ID" value="WLV24475.1"/>
    <property type="molecule type" value="Genomic_DNA"/>
</dbReference>
<keyword evidence="1" id="KW-0472">Membrane</keyword>
<sequence length="182" mass="20491">MNFIAWAIVACEIGFWVFILGGLVARYIFGMKRAGLVLLAMTPVLDLILLIVTGIDIYQGATPTIAHSIAPLYIAISVVYGKDMIRWADERFRYYIKREGERPIKRTGYTYARHSMKSSLKHVLAYCIGALLLFIMVWIVGNSEKSADLFATLKVWGIIVIIDNAISVSYFIWPKAGKKEGH</sequence>
<feature type="transmembrane region" description="Helical" evidence="1">
    <location>
        <begin position="123"/>
        <end position="141"/>
    </location>
</feature>
<accession>A0ABY9KUU6</accession>
<name>A0ABY9KUU6_9BACI</name>
<evidence type="ECO:0000256" key="1">
    <source>
        <dbReference type="SAM" id="Phobius"/>
    </source>
</evidence>